<evidence type="ECO:0000256" key="3">
    <source>
        <dbReference type="ARBA" id="ARBA00022475"/>
    </source>
</evidence>
<name>A0A8C6SV66_9GOBI</name>
<keyword evidence="6" id="KW-0472">Membrane</keyword>
<feature type="signal peptide" evidence="9">
    <location>
        <begin position="1"/>
        <end position="25"/>
    </location>
</feature>
<evidence type="ECO:0000256" key="8">
    <source>
        <dbReference type="ARBA" id="ARBA00023288"/>
    </source>
</evidence>
<evidence type="ECO:0000313" key="11">
    <source>
        <dbReference type="Proteomes" id="UP000694523"/>
    </source>
</evidence>
<dbReference type="GO" id="GO:0098552">
    <property type="term" value="C:side of membrane"/>
    <property type="evidence" value="ECO:0007669"/>
    <property type="project" value="UniProtKB-KW"/>
</dbReference>
<dbReference type="GO" id="GO:1990138">
    <property type="term" value="P:neuron projection extension"/>
    <property type="evidence" value="ECO:0007669"/>
    <property type="project" value="TreeGrafter"/>
</dbReference>
<dbReference type="PANTHER" id="PTHR15902">
    <property type="entry name" value="NEURITIN-RELATED"/>
    <property type="match status" value="1"/>
</dbReference>
<dbReference type="AlphaFoldDB" id="A0A8C6SV66"/>
<comment type="similarity">
    <text evidence="2">Belongs to the neuritin family.</text>
</comment>
<protein>
    <submittedName>
        <fullName evidence="10">Neuritin 1a</fullName>
    </submittedName>
</protein>
<evidence type="ECO:0000256" key="5">
    <source>
        <dbReference type="ARBA" id="ARBA00022729"/>
    </source>
</evidence>
<keyword evidence="7" id="KW-0325">Glycoprotein</keyword>
<dbReference type="Proteomes" id="UP000694523">
    <property type="component" value="Unplaced"/>
</dbReference>
<dbReference type="PANTHER" id="PTHR15902:SF1">
    <property type="entry name" value="NEURITIN"/>
    <property type="match status" value="1"/>
</dbReference>
<organism evidence="10 11">
    <name type="scientific">Neogobius melanostomus</name>
    <name type="common">round goby</name>
    <dbReference type="NCBI Taxonomy" id="47308"/>
    <lineage>
        <taxon>Eukaryota</taxon>
        <taxon>Metazoa</taxon>
        <taxon>Chordata</taxon>
        <taxon>Craniata</taxon>
        <taxon>Vertebrata</taxon>
        <taxon>Euteleostomi</taxon>
        <taxon>Actinopterygii</taxon>
        <taxon>Neopterygii</taxon>
        <taxon>Teleostei</taxon>
        <taxon>Neoteleostei</taxon>
        <taxon>Acanthomorphata</taxon>
        <taxon>Gobiaria</taxon>
        <taxon>Gobiiformes</taxon>
        <taxon>Gobioidei</taxon>
        <taxon>Gobiidae</taxon>
        <taxon>Benthophilinae</taxon>
        <taxon>Neogobiini</taxon>
        <taxon>Neogobius</taxon>
    </lineage>
</organism>
<keyword evidence="5 9" id="KW-0732">Signal</keyword>
<sequence length="145" mass="16191">YIGLFIRRYIVLFLPLTCRRPCVCAASLVAAVTGAGHCDSVFRGFSDCLLKLGDNMANYPQDLDDRQNLHRICGYWDNFHSCATTALADCQEGATEMWEKLKEESRSLDFRGSLFELCSRGNGSRQHRRDLALLAAGLVLTLLLA</sequence>
<proteinExistence type="inferred from homology"/>
<keyword evidence="11" id="KW-1185">Reference proteome</keyword>
<keyword evidence="8" id="KW-0449">Lipoprotein</keyword>
<comment type="subcellular location">
    <subcellularLocation>
        <location evidence="1">Cell membrane</location>
        <topology evidence="1">Lipid-anchor</topology>
        <topology evidence="1">GPI-anchor</topology>
    </subcellularLocation>
</comment>
<keyword evidence="3" id="KW-1003">Cell membrane</keyword>
<evidence type="ECO:0000256" key="1">
    <source>
        <dbReference type="ARBA" id="ARBA00004609"/>
    </source>
</evidence>
<reference evidence="10" key="1">
    <citation type="submission" date="2025-08" db="UniProtKB">
        <authorList>
            <consortium name="Ensembl"/>
        </authorList>
    </citation>
    <scope>IDENTIFICATION</scope>
</reference>
<evidence type="ECO:0000256" key="7">
    <source>
        <dbReference type="ARBA" id="ARBA00023180"/>
    </source>
</evidence>
<dbReference type="InterPro" id="IPR026144">
    <property type="entry name" value="Neuritin_fam"/>
</dbReference>
<accession>A0A8C6SV66</accession>
<evidence type="ECO:0000256" key="6">
    <source>
        <dbReference type="ARBA" id="ARBA00023136"/>
    </source>
</evidence>
<evidence type="ECO:0000256" key="2">
    <source>
        <dbReference type="ARBA" id="ARBA00008377"/>
    </source>
</evidence>
<evidence type="ECO:0000313" key="10">
    <source>
        <dbReference type="Ensembl" id="ENSNMLP00000009008.1"/>
    </source>
</evidence>
<evidence type="ECO:0000256" key="9">
    <source>
        <dbReference type="SAM" id="SignalP"/>
    </source>
</evidence>
<evidence type="ECO:0000256" key="4">
    <source>
        <dbReference type="ARBA" id="ARBA00022622"/>
    </source>
</evidence>
<keyword evidence="4" id="KW-0336">GPI-anchor</keyword>
<dbReference type="GO" id="GO:0005886">
    <property type="term" value="C:plasma membrane"/>
    <property type="evidence" value="ECO:0007669"/>
    <property type="project" value="UniProtKB-SubCell"/>
</dbReference>
<feature type="chain" id="PRO_5034590313" evidence="9">
    <location>
        <begin position="26"/>
        <end position="145"/>
    </location>
</feature>
<reference evidence="10" key="2">
    <citation type="submission" date="2025-09" db="UniProtKB">
        <authorList>
            <consortium name="Ensembl"/>
        </authorList>
    </citation>
    <scope>IDENTIFICATION</scope>
</reference>
<dbReference type="Pfam" id="PF15056">
    <property type="entry name" value="NRN1"/>
    <property type="match status" value="1"/>
</dbReference>
<dbReference type="Ensembl" id="ENSNMLT00000010209.1">
    <property type="protein sequence ID" value="ENSNMLP00000009008.1"/>
    <property type="gene ID" value="ENSNMLG00000006322.1"/>
</dbReference>